<accession>A0A2P7RNF4</accession>
<evidence type="ECO:0000313" key="1">
    <source>
        <dbReference type="EMBL" id="PSJ51771.1"/>
    </source>
</evidence>
<dbReference type="EMBL" id="PXYL01000036">
    <property type="protein sequence ID" value="PSJ51771.1"/>
    <property type="molecule type" value="Genomic_DNA"/>
</dbReference>
<gene>
    <name evidence="1" type="ORF">C7I85_29205</name>
</gene>
<comment type="caution">
    <text evidence="1">The sequence shown here is derived from an EMBL/GenBank/DDBJ whole genome shotgun (WGS) entry which is preliminary data.</text>
</comment>
<dbReference type="Proteomes" id="UP000240653">
    <property type="component" value="Unassembled WGS sequence"/>
</dbReference>
<evidence type="ECO:0008006" key="3">
    <source>
        <dbReference type="Google" id="ProtNLM"/>
    </source>
</evidence>
<evidence type="ECO:0000313" key="2">
    <source>
        <dbReference type="Proteomes" id="UP000240653"/>
    </source>
</evidence>
<organism evidence="1 2">
    <name type="scientific">Pseudaminobacter soli</name>
    <name type="common">ex Li et al. 2025</name>
    <dbReference type="NCBI Taxonomy" id="1295366"/>
    <lineage>
        <taxon>Bacteria</taxon>
        <taxon>Pseudomonadati</taxon>
        <taxon>Pseudomonadota</taxon>
        <taxon>Alphaproteobacteria</taxon>
        <taxon>Hyphomicrobiales</taxon>
        <taxon>Phyllobacteriaceae</taxon>
        <taxon>Pseudaminobacter</taxon>
    </lineage>
</organism>
<keyword evidence="2" id="KW-1185">Reference proteome</keyword>
<proteinExistence type="predicted"/>
<sequence length="113" mass="13200">MAMIGRDRSGPRIQCSTYGESGSCTNGARYYVERIEERVIDVLRYQFADTRIIDEYVRAYREERRRIKSELRRNRTALEKALAEVLARRGKLIEKMSRDLISDEEAAPLLQSL</sequence>
<reference evidence="1 2" key="1">
    <citation type="submission" date="2018-03" db="EMBL/GenBank/DDBJ databases">
        <title>The draft genome of Mesorhizobium soli JCM 19897.</title>
        <authorList>
            <person name="Li L."/>
            <person name="Liu L."/>
            <person name="Liang L."/>
            <person name="Wang T."/>
            <person name="Zhang X."/>
        </authorList>
    </citation>
    <scope>NUCLEOTIDE SEQUENCE [LARGE SCALE GENOMIC DNA]</scope>
    <source>
        <strain evidence="1 2">JCM 19897</strain>
    </source>
</reference>
<dbReference type="AlphaFoldDB" id="A0A2P7RNF4"/>
<name>A0A2P7RNF4_9HYPH</name>
<protein>
    <recommendedName>
        <fullName evidence="3">Recombinase zinc beta ribbon domain-containing protein</fullName>
    </recommendedName>
</protein>